<reference evidence="2 4" key="2">
    <citation type="journal article" date="2018" name="Plant J.">
        <title>The Physcomitrella patens chromosome-scale assembly reveals moss genome structure and evolution.</title>
        <authorList>
            <person name="Lang D."/>
            <person name="Ullrich K.K."/>
            <person name="Murat F."/>
            <person name="Fuchs J."/>
            <person name="Jenkins J."/>
            <person name="Haas F.B."/>
            <person name="Piednoel M."/>
            <person name="Gundlach H."/>
            <person name="Van Bel M."/>
            <person name="Meyberg R."/>
            <person name="Vives C."/>
            <person name="Morata J."/>
            <person name="Symeonidi A."/>
            <person name="Hiss M."/>
            <person name="Muchero W."/>
            <person name="Kamisugi Y."/>
            <person name="Saleh O."/>
            <person name="Blanc G."/>
            <person name="Decker E.L."/>
            <person name="van Gessel N."/>
            <person name="Grimwood J."/>
            <person name="Hayes R.D."/>
            <person name="Graham S.W."/>
            <person name="Gunter L.E."/>
            <person name="McDaniel S.F."/>
            <person name="Hoernstein S.N.W."/>
            <person name="Larsson A."/>
            <person name="Li F.W."/>
            <person name="Perroud P.F."/>
            <person name="Phillips J."/>
            <person name="Ranjan P."/>
            <person name="Rokshar D.S."/>
            <person name="Rothfels C.J."/>
            <person name="Schneider L."/>
            <person name="Shu S."/>
            <person name="Stevenson D.W."/>
            <person name="Thummler F."/>
            <person name="Tillich M."/>
            <person name="Villarreal Aguilar J.C."/>
            <person name="Widiez T."/>
            <person name="Wong G.K."/>
            <person name="Wymore A."/>
            <person name="Zhang Y."/>
            <person name="Zimmer A.D."/>
            <person name="Quatrano R.S."/>
            <person name="Mayer K.F.X."/>
            <person name="Goodstein D."/>
            <person name="Casacuberta J.M."/>
            <person name="Vandepoele K."/>
            <person name="Reski R."/>
            <person name="Cuming A.C."/>
            <person name="Tuskan G.A."/>
            <person name="Maumus F."/>
            <person name="Salse J."/>
            <person name="Schmutz J."/>
            <person name="Rensing S.A."/>
        </authorList>
    </citation>
    <scope>NUCLEOTIDE SEQUENCE [LARGE SCALE GENOMIC DNA]</scope>
    <source>
        <strain evidence="3 4">cv. Gransden 2004</strain>
    </source>
</reference>
<dbReference type="InParanoid" id="A0A2K1IED9"/>
<organism evidence="2">
    <name type="scientific">Physcomitrium patens</name>
    <name type="common">Spreading-leaved earth moss</name>
    <name type="synonym">Physcomitrella patens</name>
    <dbReference type="NCBI Taxonomy" id="3218"/>
    <lineage>
        <taxon>Eukaryota</taxon>
        <taxon>Viridiplantae</taxon>
        <taxon>Streptophyta</taxon>
        <taxon>Embryophyta</taxon>
        <taxon>Bryophyta</taxon>
        <taxon>Bryophytina</taxon>
        <taxon>Bryopsida</taxon>
        <taxon>Funariidae</taxon>
        <taxon>Funariales</taxon>
        <taxon>Funariaceae</taxon>
        <taxon>Physcomitrium</taxon>
    </lineage>
</organism>
<feature type="region of interest" description="Disordered" evidence="1">
    <location>
        <begin position="45"/>
        <end position="90"/>
    </location>
</feature>
<dbReference type="Proteomes" id="UP000006727">
    <property type="component" value="Chromosome 25"/>
</dbReference>
<sequence length="172" mass="18694">MVGDIFTKDLICEKKLAGIKVKMGTGRGTKSVVDLVPAEWERTWEPRAGQGPGHELSASQGGNEGGSQPTRQTDSPPPSQPSKPASSYSARPGWMQINEVASTPSTLHSGGAGFDLLPWPILFPSVKRLRARIHYCRFYLLTPLNSTICINKQHYLFASAFDAVTTSNRALP</sequence>
<gene>
    <name evidence="2" type="ORF">PHYPA_029792</name>
</gene>
<reference evidence="3" key="3">
    <citation type="submission" date="2020-12" db="UniProtKB">
        <authorList>
            <consortium name="EnsemblPlants"/>
        </authorList>
    </citation>
    <scope>IDENTIFICATION</scope>
</reference>
<protein>
    <submittedName>
        <fullName evidence="2 3">Uncharacterized protein</fullName>
    </submittedName>
</protein>
<reference evidence="2 4" key="1">
    <citation type="journal article" date="2008" name="Science">
        <title>The Physcomitrella genome reveals evolutionary insights into the conquest of land by plants.</title>
        <authorList>
            <person name="Rensing S."/>
            <person name="Lang D."/>
            <person name="Zimmer A."/>
            <person name="Terry A."/>
            <person name="Salamov A."/>
            <person name="Shapiro H."/>
            <person name="Nishiyama T."/>
            <person name="Perroud P.-F."/>
            <person name="Lindquist E."/>
            <person name="Kamisugi Y."/>
            <person name="Tanahashi T."/>
            <person name="Sakakibara K."/>
            <person name="Fujita T."/>
            <person name="Oishi K."/>
            <person name="Shin-I T."/>
            <person name="Kuroki Y."/>
            <person name="Toyoda A."/>
            <person name="Suzuki Y."/>
            <person name="Hashimoto A."/>
            <person name="Yamaguchi K."/>
            <person name="Sugano A."/>
            <person name="Kohara Y."/>
            <person name="Fujiyama A."/>
            <person name="Anterola A."/>
            <person name="Aoki S."/>
            <person name="Ashton N."/>
            <person name="Barbazuk W.B."/>
            <person name="Barker E."/>
            <person name="Bennetzen J."/>
            <person name="Bezanilla M."/>
            <person name="Blankenship R."/>
            <person name="Cho S.H."/>
            <person name="Dutcher S."/>
            <person name="Estelle M."/>
            <person name="Fawcett J.A."/>
            <person name="Gundlach H."/>
            <person name="Hanada K."/>
            <person name="Heyl A."/>
            <person name="Hicks K.A."/>
            <person name="Hugh J."/>
            <person name="Lohr M."/>
            <person name="Mayer K."/>
            <person name="Melkozernov A."/>
            <person name="Murata T."/>
            <person name="Nelson D."/>
            <person name="Pils B."/>
            <person name="Prigge M."/>
            <person name="Reiss B."/>
            <person name="Renner T."/>
            <person name="Rombauts S."/>
            <person name="Rushton P."/>
            <person name="Sanderfoot A."/>
            <person name="Schween G."/>
            <person name="Shiu S.-H."/>
            <person name="Stueber K."/>
            <person name="Theodoulou F.L."/>
            <person name="Tu H."/>
            <person name="Van de Peer Y."/>
            <person name="Verrier P.J."/>
            <person name="Waters E."/>
            <person name="Wood A."/>
            <person name="Yang L."/>
            <person name="Cove D."/>
            <person name="Cuming A."/>
            <person name="Hasebe M."/>
            <person name="Lucas S."/>
            <person name="Mishler D.B."/>
            <person name="Reski R."/>
            <person name="Grigoriev I."/>
            <person name="Quatrano R.S."/>
            <person name="Boore J.L."/>
        </authorList>
    </citation>
    <scope>NUCLEOTIDE SEQUENCE [LARGE SCALE GENOMIC DNA]</scope>
    <source>
        <strain evidence="3 4">cv. Gransden 2004</strain>
    </source>
</reference>
<evidence type="ECO:0000313" key="2">
    <source>
        <dbReference type="EMBL" id="PNR27640.1"/>
    </source>
</evidence>
<name>A0A2K1IED9_PHYPA</name>
<accession>A0A2K1IED9</accession>
<evidence type="ECO:0000313" key="3">
    <source>
        <dbReference type="EnsemblPlants" id="Pp3c25_9791V3.1"/>
    </source>
</evidence>
<dbReference type="EnsemblPlants" id="Pp3c25_9791V3.1">
    <property type="protein sequence ID" value="Pp3c25_9791V3.1"/>
    <property type="gene ID" value="Pp3c25_9791"/>
</dbReference>
<evidence type="ECO:0000313" key="4">
    <source>
        <dbReference type="Proteomes" id="UP000006727"/>
    </source>
</evidence>
<proteinExistence type="predicted"/>
<dbReference type="AlphaFoldDB" id="A0A2K1IED9"/>
<dbReference type="EMBL" id="ABEU02000025">
    <property type="protein sequence ID" value="PNR27640.1"/>
    <property type="molecule type" value="Genomic_DNA"/>
</dbReference>
<dbReference type="Gramene" id="Pp3c25_9791V3.1">
    <property type="protein sequence ID" value="Pp3c25_9791V3.1"/>
    <property type="gene ID" value="Pp3c25_9791"/>
</dbReference>
<evidence type="ECO:0000256" key="1">
    <source>
        <dbReference type="SAM" id="MobiDB-lite"/>
    </source>
</evidence>
<keyword evidence="4" id="KW-1185">Reference proteome</keyword>